<evidence type="ECO:0008006" key="3">
    <source>
        <dbReference type="Google" id="ProtNLM"/>
    </source>
</evidence>
<gene>
    <name evidence="1" type="ORF">FC78_GL001122</name>
</gene>
<evidence type="ECO:0000313" key="2">
    <source>
        <dbReference type="Proteomes" id="UP000051515"/>
    </source>
</evidence>
<protein>
    <recommendedName>
        <fullName evidence="3">Lipoprotein</fullName>
    </recommendedName>
</protein>
<dbReference type="OrthoDB" id="2329857at2"/>
<evidence type="ECO:0000313" key="1">
    <source>
        <dbReference type="EMBL" id="KRK84114.1"/>
    </source>
</evidence>
<dbReference type="STRING" id="1423788.FC78_GL001122"/>
<dbReference type="AlphaFoldDB" id="A0A0R1KW71"/>
<proteinExistence type="predicted"/>
<dbReference type="PATRIC" id="fig|1423788.3.peg.1154"/>
<keyword evidence="2" id="KW-1185">Reference proteome</keyword>
<comment type="caution">
    <text evidence="1">The sequence shown here is derived from an EMBL/GenBank/DDBJ whole genome shotgun (WGS) entry which is preliminary data.</text>
</comment>
<name>A0A0R1KW71_9LACO</name>
<dbReference type="Proteomes" id="UP000051515">
    <property type="component" value="Unassembled WGS sequence"/>
</dbReference>
<dbReference type="EMBL" id="AZDY01000029">
    <property type="protein sequence ID" value="KRK84114.1"/>
    <property type="molecule type" value="Genomic_DNA"/>
</dbReference>
<dbReference type="RefSeq" id="WP_056951212.1">
    <property type="nucleotide sequence ID" value="NZ_AZDY01000029.1"/>
</dbReference>
<dbReference type="PROSITE" id="PS51257">
    <property type="entry name" value="PROKAR_LIPOPROTEIN"/>
    <property type="match status" value="1"/>
</dbReference>
<accession>A0A0R1KW71</accession>
<organism evidence="1 2">
    <name type="scientific">Companilactobacillus bobalius DSM 19674</name>
    <dbReference type="NCBI Taxonomy" id="1423788"/>
    <lineage>
        <taxon>Bacteria</taxon>
        <taxon>Bacillati</taxon>
        <taxon>Bacillota</taxon>
        <taxon>Bacilli</taxon>
        <taxon>Lactobacillales</taxon>
        <taxon>Lactobacillaceae</taxon>
        <taxon>Companilactobacillus</taxon>
        <taxon>Companilactobacillus bobalius</taxon>
    </lineage>
</organism>
<sequence>MKKTWGLIATLLVTLTLIGCGNHKQSQASDSKVKTHKVVKANHKKKTVKKATKKTISSKTDNTSTAFSNQRFATSWIDSISGIFFKGNQYIWKYTNPVSTNADNQSSEEENFIVMQGTYEYDSNSKTITLNIANQSKAYTGYALELDKFSYQSVTGPSMPSTVRLQYVNDGNQNYLKPLTNNLNNMNMDSINKDGKDSNLTYENIISKFNVQRVESSMQKNADKINSAQDFEKFMMQYNFIQGKTNAFNGNGQVDEFKVYSNDDYQAALGSSDDVTPEKTVNAKYTVAPDAGMAMDMYFLGDDNNIYYGMSEMRPEVELAEEANAKYHQIYGN</sequence>
<reference evidence="1 2" key="1">
    <citation type="journal article" date="2015" name="Genome Announc.">
        <title>Expanding the biotechnology potential of lactobacilli through comparative genomics of 213 strains and associated genera.</title>
        <authorList>
            <person name="Sun Z."/>
            <person name="Harris H.M."/>
            <person name="McCann A."/>
            <person name="Guo C."/>
            <person name="Argimon S."/>
            <person name="Zhang W."/>
            <person name="Yang X."/>
            <person name="Jeffery I.B."/>
            <person name="Cooney J.C."/>
            <person name="Kagawa T.F."/>
            <person name="Liu W."/>
            <person name="Song Y."/>
            <person name="Salvetti E."/>
            <person name="Wrobel A."/>
            <person name="Rasinkangas P."/>
            <person name="Parkhill J."/>
            <person name="Rea M.C."/>
            <person name="O'Sullivan O."/>
            <person name="Ritari J."/>
            <person name="Douillard F.P."/>
            <person name="Paul Ross R."/>
            <person name="Yang R."/>
            <person name="Briner A.E."/>
            <person name="Felis G.E."/>
            <person name="de Vos W.M."/>
            <person name="Barrangou R."/>
            <person name="Klaenhammer T.R."/>
            <person name="Caufield P.W."/>
            <person name="Cui Y."/>
            <person name="Zhang H."/>
            <person name="O'Toole P.W."/>
        </authorList>
    </citation>
    <scope>NUCLEOTIDE SEQUENCE [LARGE SCALE GENOMIC DNA]</scope>
    <source>
        <strain evidence="1 2">DSM 19674</strain>
    </source>
</reference>